<proteinExistence type="predicted"/>
<feature type="non-terminal residue" evidence="1">
    <location>
        <position position="18"/>
    </location>
</feature>
<reference evidence="1 2" key="1">
    <citation type="submission" date="2005-09" db="EMBL/GenBank/DDBJ databases">
        <authorList>
            <person name="Mural R.J."/>
            <person name="Li P.W."/>
            <person name="Adams M.D."/>
            <person name="Amanatides P.G."/>
            <person name="Baden-Tillson H."/>
            <person name="Barnstead M."/>
            <person name="Chin S.H."/>
            <person name="Dew I."/>
            <person name="Evans C.A."/>
            <person name="Ferriera S."/>
            <person name="Flanigan M."/>
            <person name="Fosler C."/>
            <person name="Glodek A."/>
            <person name="Gu Z."/>
            <person name="Holt R.A."/>
            <person name="Jennings D."/>
            <person name="Kraft C.L."/>
            <person name="Lu F."/>
            <person name="Nguyen T."/>
            <person name="Nusskern D.R."/>
            <person name="Pfannkoch C.M."/>
            <person name="Sitter C."/>
            <person name="Sutton G.G."/>
            <person name="Venter J.C."/>
            <person name="Wang Z."/>
            <person name="Woodage T."/>
            <person name="Zheng X.H."/>
            <person name="Zhong F."/>
        </authorList>
    </citation>
    <scope>NUCLEOTIDE SEQUENCE [LARGE SCALE GENOMIC DNA]</scope>
    <source>
        <strain>BN</strain>
        <strain evidence="2">Sprague-Dawley</strain>
    </source>
</reference>
<sequence>MFWSIKEEMDWNKLWRYY</sequence>
<dbReference type="AlphaFoldDB" id="A6JV64"/>
<protein>
    <submittedName>
        <fullName evidence="1">RCG49987</fullName>
    </submittedName>
</protein>
<organism evidence="1 2">
    <name type="scientific">Rattus norvegicus</name>
    <name type="common">Rat</name>
    <dbReference type="NCBI Taxonomy" id="10116"/>
    <lineage>
        <taxon>Eukaryota</taxon>
        <taxon>Metazoa</taxon>
        <taxon>Chordata</taxon>
        <taxon>Craniata</taxon>
        <taxon>Vertebrata</taxon>
        <taxon>Euteleostomi</taxon>
        <taxon>Mammalia</taxon>
        <taxon>Eutheria</taxon>
        <taxon>Euarchontoglires</taxon>
        <taxon>Glires</taxon>
        <taxon>Rodentia</taxon>
        <taxon>Myomorpha</taxon>
        <taxon>Muroidea</taxon>
        <taxon>Muridae</taxon>
        <taxon>Murinae</taxon>
        <taxon>Rattus</taxon>
    </lineage>
</organism>
<accession>A6JV64</accession>
<evidence type="ECO:0000313" key="1">
    <source>
        <dbReference type="EMBL" id="EDM14990.1"/>
    </source>
</evidence>
<dbReference type="Proteomes" id="UP000234681">
    <property type="component" value="Chromosome 2"/>
</dbReference>
<gene>
    <name evidence="1" type="ORF">rCG_49987</name>
</gene>
<evidence type="ECO:0000313" key="2">
    <source>
        <dbReference type="Proteomes" id="UP000234681"/>
    </source>
</evidence>
<dbReference type="EMBL" id="CH474003">
    <property type="protein sequence ID" value="EDM14990.1"/>
    <property type="molecule type" value="Genomic_DNA"/>
</dbReference>
<name>A6JV64_RAT</name>